<organism evidence="11 12">
    <name type="scientific">Paenibacillus tyrfis</name>
    <dbReference type="NCBI Taxonomy" id="1501230"/>
    <lineage>
        <taxon>Bacteria</taxon>
        <taxon>Bacillati</taxon>
        <taxon>Bacillota</taxon>
        <taxon>Bacilli</taxon>
        <taxon>Bacillales</taxon>
        <taxon>Paenibacillaceae</taxon>
        <taxon>Paenibacillus</taxon>
    </lineage>
</organism>
<dbReference type="RefSeq" id="WP_036683357.1">
    <property type="nucleotide sequence ID" value="NZ_FYEP01000042.1"/>
</dbReference>
<dbReference type="GO" id="GO:0006865">
    <property type="term" value="P:amino acid transport"/>
    <property type="evidence" value="ECO:0007669"/>
    <property type="project" value="UniProtKB-KW"/>
</dbReference>
<feature type="transmembrane region" description="Helical" evidence="9">
    <location>
        <begin position="22"/>
        <end position="45"/>
    </location>
</feature>
<dbReference type="GO" id="GO:0043190">
    <property type="term" value="C:ATP-binding cassette (ABC) transporter complex"/>
    <property type="evidence" value="ECO:0007669"/>
    <property type="project" value="InterPro"/>
</dbReference>
<evidence type="ECO:0000313" key="12">
    <source>
        <dbReference type="Proteomes" id="UP000028123"/>
    </source>
</evidence>
<dbReference type="AlphaFoldDB" id="A0A081P2W1"/>
<keyword evidence="4" id="KW-1003">Cell membrane</keyword>
<dbReference type="InterPro" id="IPR000515">
    <property type="entry name" value="MetI-like"/>
</dbReference>
<keyword evidence="3 9" id="KW-0813">Transport</keyword>
<feature type="transmembrane region" description="Helical" evidence="9">
    <location>
        <begin position="192"/>
        <end position="214"/>
    </location>
</feature>
<dbReference type="CDD" id="cd06261">
    <property type="entry name" value="TM_PBP2"/>
    <property type="match status" value="1"/>
</dbReference>
<comment type="caution">
    <text evidence="11">The sequence shown here is derived from an EMBL/GenBank/DDBJ whole genome shotgun (WGS) entry which is preliminary data.</text>
</comment>
<dbReference type="SUPFAM" id="SSF161098">
    <property type="entry name" value="MetI-like"/>
    <property type="match status" value="1"/>
</dbReference>
<evidence type="ECO:0000256" key="2">
    <source>
        <dbReference type="ARBA" id="ARBA00010072"/>
    </source>
</evidence>
<keyword evidence="5 9" id="KW-0812">Transmembrane</keyword>
<dbReference type="EMBL" id="JNVM01000012">
    <property type="protein sequence ID" value="KEQ25034.1"/>
    <property type="molecule type" value="Genomic_DNA"/>
</dbReference>
<keyword evidence="12" id="KW-1185">Reference proteome</keyword>
<evidence type="ECO:0000256" key="7">
    <source>
        <dbReference type="ARBA" id="ARBA00022989"/>
    </source>
</evidence>
<dbReference type="PROSITE" id="PS50928">
    <property type="entry name" value="ABC_TM1"/>
    <property type="match status" value="1"/>
</dbReference>
<sequence length="225" mass="25342">MQHFDFSVLGEWQNIRLLLQSLWYTVIYTLGGFVLSLIIGTFISFGQMSKFKPWKYVSIAYLSWFRGTPLLVQLFLLYYGLPIVFGIDTVPWVSGVVALGMYSGAYASQVIRGAVQSIDKGQMEAGRSLGFSYAQTMRKIVIPQAVTRMLAPMTNEFISLTKNSSLLSTITVVELFRQANLLIADTYKTIEFLLAIAILYYLVNNLIGFIGLLLERRLGTGDDMR</sequence>
<comment type="subcellular location">
    <subcellularLocation>
        <location evidence="1 9">Cell membrane</location>
        <topology evidence="1 9">Multi-pass membrane protein</topology>
    </subcellularLocation>
</comment>
<evidence type="ECO:0000256" key="9">
    <source>
        <dbReference type="RuleBase" id="RU363032"/>
    </source>
</evidence>
<evidence type="ECO:0000256" key="1">
    <source>
        <dbReference type="ARBA" id="ARBA00004651"/>
    </source>
</evidence>
<dbReference type="NCBIfam" id="TIGR01726">
    <property type="entry name" value="HEQRo_perm_3TM"/>
    <property type="match status" value="1"/>
</dbReference>
<evidence type="ECO:0000313" key="11">
    <source>
        <dbReference type="EMBL" id="KEQ25034.1"/>
    </source>
</evidence>
<evidence type="ECO:0000256" key="5">
    <source>
        <dbReference type="ARBA" id="ARBA00022692"/>
    </source>
</evidence>
<dbReference type="InterPro" id="IPR035906">
    <property type="entry name" value="MetI-like_sf"/>
</dbReference>
<keyword evidence="8 9" id="KW-0472">Membrane</keyword>
<evidence type="ECO:0000256" key="8">
    <source>
        <dbReference type="ARBA" id="ARBA00023136"/>
    </source>
</evidence>
<feature type="domain" description="ABC transmembrane type-1" evidence="10">
    <location>
        <begin position="22"/>
        <end position="211"/>
    </location>
</feature>
<dbReference type="Pfam" id="PF00528">
    <property type="entry name" value="BPD_transp_1"/>
    <property type="match status" value="1"/>
</dbReference>
<dbReference type="GO" id="GO:0022857">
    <property type="term" value="F:transmembrane transporter activity"/>
    <property type="evidence" value="ECO:0007669"/>
    <property type="project" value="InterPro"/>
</dbReference>
<evidence type="ECO:0000256" key="4">
    <source>
        <dbReference type="ARBA" id="ARBA00022475"/>
    </source>
</evidence>
<name>A0A081P2W1_9BACL</name>
<protein>
    <submittedName>
        <fullName evidence="11">Nickel transporter</fullName>
    </submittedName>
</protein>
<evidence type="ECO:0000256" key="3">
    <source>
        <dbReference type="ARBA" id="ARBA00022448"/>
    </source>
</evidence>
<dbReference type="PANTHER" id="PTHR30614:SF20">
    <property type="entry name" value="GLUTAMINE TRANSPORT SYSTEM PERMEASE PROTEIN GLNP"/>
    <property type="match status" value="1"/>
</dbReference>
<comment type="similarity">
    <text evidence="2">Belongs to the binding-protein-dependent transport system permease family. HisMQ subfamily.</text>
</comment>
<proteinExistence type="inferred from homology"/>
<dbReference type="Gene3D" id="1.10.3720.10">
    <property type="entry name" value="MetI-like"/>
    <property type="match status" value="1"/>
</dbReference>
<gene>
    <name evidence="11" type="ORF">ET33_04885</name>
</gene>
<evidence type="ECO:0000259" key="10">
    <source>
        <dbReference type="PROSITE" id="PS50928"/>
    </source>
</evidence>
<dbReference type="eggNOG" id="COG0765">
    <property type="taxonomic scope" value="Bacteria"/>
</dbReference>
<reference evidence="11 12" key="1">
    <citation type="submission" date="2014-06" db="EMBL/GenBank/DDBJ databases">
        <title>Draft genome sequence of Paenibacillus sp. MSt1.</title>
        <authorList>
            <person name="Aw Y.K."/>
            <person name="Ong K.S."/>
            <person name="Gan H.M."/>
            <person name="Lee S.M."/>
        </authorList>
    </citation>
    <scope>NUCLEOTIDE SEQUENCE [LARGE SCALE GENOMIC DNA]</scope>
    <source>
        <strain evidence="11 12">MSt1</strain>
    </source>
</reference>
<feature type="transmembrane region" description="Helical" evidence="9">
    <location>
        <begin position="57"/>
        <end position="80"/>
    </location>
</feature>
<accession>A0A081P2W1</accession>
<evidence type="ECO:0000256" key="6">
    <source>
        <dbReference type="ARBA" id="ARBA00022970"/>
    </source>
</evidence>
<dbReference type="OrthoDB" id="9805999at2"/>
<dbReference type="InterPro" id="IPR010065">
    <property type="entry name" value="AA_ABC_transptr_permease_3TM"/>
</dbReference>
<dbReference type="PANTHER" id="PTHR30614">
    <property type="entry name" value="MEMBRANE COMPONENT OF AMINO ACID ABC TRANSPORTER"/>
    <property type="match status" value="1"/>
</dbReference>
<keyword evidence="7 9" id="KW-1133">Transmembrane helix</keyword>
<keyword evidence="6" id="KW-0029">Amino-acid transport</keyword>
<dbReference type="Proteomes" id="UP000028123">
    <property type="component" value="Unassembled WGS sequence"/>
</dbReference>
<feature type="transmembrane region" description="Helical" evidence="9">
    <location>
        <begin position="92"/>
        <end position="111"/>
    </location>
</feature>
<dbReference type="InterPro" id="IPR043429">
    <property type="entry name" value="ArtM/GltK/GlnP/TcyL/YhdX-like"/>
</dbReference>